<comment type="caution">
    <text evidence="4">The sequence shown here is derived from an EMBL/GenBank/DDBJ whole genome shotgun (WGS) entry which is preliminary data.</text>
</comment>
<dbReference type="PANTHER" id="PTHR12215">
    <property type="entry name" value="PHOSPHOPANTETHEINE TRANSFERASE"/>
    <property type="match status" value="1"/>
</dbReference>
<dbReference type="GO" id="GO:0000287">
    <property type="term" value="F:magnesium ion binding"/>
    <property type="evidence" value="ECO:0007669"/>
    <property type="project" value="InterPro"/>
</dbReference>
<dbReference type="EMBL" id="JACBZX010000001">
    <property type="protein sequence ID" value="NYG38626.1"/>
    <property type="molecule type" value="Genomic_DNA"/>
</dbReference>
<dbReference type="PANTHER" id="PTHR12215:SF10">
    <property type="entry name" value="L-AMINOADIPATE-SEMIALDEHYDE DEHYDROGENASE-PHOSPHOPANTETHEINYL TRANSFERASE"/>
    <property type="match status" value="1"/>
</dbReference>
<reference evidence="4 5" key="1">
    <citation type="submission" date="2020-07" db="EMBL/GenBank/DDBJ databases">
        <title>Sequencing the genomes of 1000 actinobacteria strains.</title>
        <authorList>
            <person name="Klenk H.-P."/>
        </authorList>
    </citation>
    <scope>NUCLEOTIDE SEQUENCE [LARGE SCALE GENOMIC DNA]</scope>
    <source>
        <strain evidence="4 5">DSM 24723</strain>
    </source>
</reference>
<sequence length="224" mass="23577">MPVEVVVREAAVVEDPALLDVLDEAERARAARKRRPTPFVTAHAVSRRLLGDLVGADPRSLTFVRRCTTCGSESHGKPSLVDSPWGFSLSYTGGLVVVAAALNHGVGVDVEELDEADFADFDRVTLAAPESAHLAGLTGEALLEARARTWARKESILKATGHGLVVDPTEVVVSAPGEAPALRDWLSESTPPAQLALADVPLDSPSHRAAVSVVGAAEVTVRRG</sequence>
<dbReference type="Pfam" id="PF01648">
    <property type="entry name" value="ACPS"/>
    <property type="match status" value="1"/>
</dbReference>
<dbReference type="EC" id="2.7.8.-" evidence="4"/>
<dbReference type="Proteomes" id="UP000592181">
    <property type="component" value="Unassembled WGS sequence"/>
</dbReference>
<gene>
    <name evidence="4" type="ORF">BJY28_003095</name>
</gene>
<evidence type="ECO:0000313" key="5">
    <source>
        <dbReference type="Proteomes" id="UP000592181"/>
    </source>
</evidence>
<dbReference type="GO" id="GO:0005829">
    <property type="term" value="C:cytosol"/>
    <property type="evidence" value="ECO:0007669"/>
    <property type="project" value="TreeGrafter"/>
</dbReference>
<dbReference type="InterPro" id="IPR008278">
    <property type="entry name" value="4-PPantetheinyl_Trfase_dom"/>
</dbReference>
<name>A0A852X6K3_9MICO</name>
<dbReference type="InterPro" id="IPR037143">
    <property type="entry name" value="4-PPantetheinyl_Trfase_dom_sf"/>
</dbReference>
<protein>
    <submittedName>
        <fullName evidence="4">4'-phosphopantetheinyl transferase</fullName>
        <ecNumber evidence="4">2.7.8.-</ecNumber>
    </submittedName>
</protein>
<comment type="similarity">
    <text evidence="1">Belongs to the P-Pant transferase superfamily. Gsp/Sfp/HetI/AcpT family.</text>
</comment>
<dbReference type="SUPFAM" id="SSF56214">
    <property type="entry name" value="4'-phosphopantetheinyl transferase"/>
    <property type="match status" value="2"/>
</dbReference>
<keyword evidence="2 4" id="KW-0808">Transferase</keyword>
<evidence type="ECO:0000259" key="3">
    <source>
        <dbReference type="Pfam" id="PF01648"/>
    </source>
</evidence>
<evidence type="ECO:0000256" key="1">
    <source>
        <dbReference type="ARBA" id="ARBA00010990"/>
    </source>
</evidence>
<evidence type="ECO:0000313" key="4">
    <source>
        <dbReference type="EMBL" id="NYG38626.1"/>
    </source>
</evidence>
<proteinExistence type="inferred from homology"/>
<dbReference type="GO" id="GO:0008897">
    <property type="term" value="F:holo-[acyl-carrier-protein] synthase activity"/>
    <property type="evidence" value="ECO:0007669"/>
    <property type="project" value="InterPro"/>
</dbReference>
<accession>A0A852X6K3</accession>
<dbReference type="GO" id="GO:0019878">
    <property type="term" value="P:lysine biosynthetic process via aminoadipic acid"/>
    <property type="evidence" value="ECO:0007669"/>
    <property type="project" value="TreeGrafter"/>
</dbReference>
<dbReference type="RefSeq" id="WP_179463790.1">
    <property type="nucleotide sequence ID" value="NZ_JACBZX010000001.1"/>
</dbReference>
<dbReference type="Gene3D" id="3.90.470.20">
    <property type="entry name" value="4'-phosphopantetheinyl transferase domain"/>
    <property type="match status" value="1"/>
</dbReference>
<dbReference type="InterPro" id="IPR050559">
    <property type="entry name" value="P-Pant_transferase_sf"/>
</dbReference>
<organism evidence="4 5">
    <name type="scientific">Janibacter alkaliphilus</name>
    <dbReference type="NCBI Taxonomy" id="1069963"/>
    <lineage>
        <taxon>Bacteria</taxon>
        <taxon>Bacillati</taxon>
        <taxon>Actinomycetota</taxon>
        <taxon>Actinomycetes</taxon>
        <taxon>Micrococcales</taxon>
        <taxon>Intrasporangiaceae</taxon>
        <taxon>Janibacter</taxon>
    </lineage>
</organism>
<dbReference type="AlphaFoldDB" id="A0A852X6K3"/>
<keyword evidence="5" id="KW-1185">Reference proteome</keyword>
<feature type="domain" description="4'-phosphopantetheinyl transferase" evidence="3">
    <location>
        <begin position="105"/>
        <end position="190"/>
    </location>
</feature>
<evidence type="ECO:0000256" key="2">
    <source>
        <dbReference type="ARBA" id="ARBA00022679"/>
    </source>
</evidence>